<reference evidence="3" key="2">
    <citation type="submission" date="2021-09" db="EMBL/GenBank/DDBJ databases">
        <authorList>
            <person name="Jia N."/>
            <person name="Wang J."/>
            <person name="Shi W."/>
            <person name="Du L."/>
            <person name="Sun Y."/>
            <person name="Zhan W."/>
            <person name="Jiang J."/>
            <person name="Wang Q."/>
            <person name="Zhang B."/>
            <person name="Ji P."/>
            <person name="Sakyi L.B."/>
            <person name="Cui X."/>
            <person name="Yuan T."/>
            <person name="Jiang B."/>
            <person name="Yang W."/>
            <person name="Lam T.T.-Y."/>
            <person name="Chang Q."/>
            <person name="Ding S."/>
            <person name="Wang X."/>
            <person name="Zhu J."/>
            <person name="Ruan X."/>
            <person name="Zhao L."/>
            <person name="Wei J."/>
            <person name="Que T."/>
            <person name="Du C."/>
            <person name="Cheng J."/>
            <person name="Dai P."/>
            <person name="Han X."/>
            <person name="Huang E."/>
            <person name="Gao Y."/>
            <person name="Liu J."/>
            <person name="Shao H."/>
            <person name="Ye R."/>
            <person name="Li L."/>
            <person name="Wei W."/>
            <person name="Wang X."/>
            <person name="Wang C."/>
            <person name="Huo Q."/>
            <person name="Li W."/>
            <person name="Guo W."/>
            <person name="Chen H."/>
            <person name="Chen S."/>
            <person name="Zhou L."/>
            <person name="Zhou L."/>
            <person name="Ni X."/>
            <person name="Tian J."/>
            <person name="Zhou Y."/>
            <person name="Sheng Y."/>
            <person name="Liu T."/>
            <person name="Pan Y."/>
            <person name="Xia L."/>
            <person name="Li J."/>
            <person name="Zhao F."/>
            <person name="Cao W."/>
        </authorList>
    </citation>
    <scope>NUCLEOTIDE SEQUENCE</scope>
    <source>
        <strain evidence="3">Rmic-2018</strain>
        <tissue evidence="3">Larvae</tissue>
    </source>
</reference>
<proteinExistence type="predicted"/>
<evidence type="ECO:0000259" key="2">
    <source>
        <dbReference type="PROSITE" id="PS51029"/>
    </source>
</evidence>
<gene>
    <name evidence="3" type="ORF">HPB51_019310</name>
</gene>
<dbReference type="PANTHER" id="PTHR12243:SF67">
    <property type="entry name" value="COREPRESSOR OF PANGOLIN, ISOFORM A-RELATED"/>
    <property type="match status" value="1"/>
</dbReference>
<dbReference type="GO" id="GO:0005634">
    <property type="term" value="C:nucleus"/>
    <property type="evidence" value="ECO:0007669"/>
    <property type="project" value="TreeGrafter"/>
</dbReference>
<dbReference type="EMBL" id="JABSTU010000002">
    <property type="protein sequence ID" value="KAH8037958.1"/>
    <property type="molecule type" value="Genomic_DNA"/>
</dbReference>
<evidence type="ECO:0000256" key="1">
    <source>
        <dbReference type="SAM" id="MobiDB-lite"/>
    </source>
</evidence>
<feature type="compositionally biased region" description="Basic residues" evidence="1">
    <location>
        <begin position="242"/>
        <end position="257"/>
    </location>
</feature>
<dbReference type="Proteomes" id="UP000821866">
    <property type="component" value="Chromosome 10"/>
</dbReference>
<organism evidence="3 4">
    <name type="scientific">Rhipicephalus microplus</name>
    <name type="common">Cattle tick</name>
    <name type="synonym">Boophilus microplus</name>
    <dbReference type="NCBI Taxonomy" id="6941"/>
    <lineage>
        <taxon>Eukaryota</taxon>
        <taxon>Metazoa</taxon>
        <taxon>Ecdysozoa</taxon>
        <taxon>Arthropoda</taxon>
        <taxon>Chelicerata</taxon>
        <taxon>Arachnida</taxon>
        <taxon>Acari</taxon>
        <taxon>Parasitiformes</taxon>
        <taxon>Ixodida</taxon>
        <taxon>Ixodoidea</taxon>
        <taxon>Ixodidae</taxon>
        <taxon>Rhipicephalinae</taxon>
        <taxon>Rhipicephalus</taxon>
        <taxon>Boophilus</taxon>
    </lineage>
</organism>
<comment type="caution">
    <text evidence="3">The sequence shown here is derived from an EMBL/GenBank/DDBJ whole genome shotgun (WGS) entry which is preliminary data.</text>
</comment>
<name>A0A9J6EUD2_RHIMP</name>
<dbReference type="AlphaFoldDB" id="A0A9J6EUD2"/>
<accession>A0A9J6EUD2</accession>
<dbReference type="SMART" id="SM00595">
    <property type="entry name" value="MADF"/>
    <property type="match status" value="1"/>
</dbReference>
<evidence type="ECO:0000313" key="4">
    <source>
        <dbReference type="Proteomes" id="UP000821866"/>
    </source>
</evidence>
<dbReference type="GO" id="GO:0006357">
    <property type="term" value="P:regulation of transcription by RNA polymerase II"/>
    <property type="evidence" value="ECO:0007669"/>
    <property type="project" value="TreeGrafter"/>
</dbReference>
<feature type="region of interest" description="Disordered" evidence="1">
    <location>
        <begin position="164"/>
        <end position="293"/>
    </location>
</feature>
<feature type="region of interest" description="Disordered" evidence="1">
    <location>
        <begin position="378"/>
        <end position="400"/>
    </location>
</feature>
<reference evidence="3" key="1">
    <citation type="journal article" date="2020" name="Cell">
        <title>Large-Scale Comparative Analyses of Tick Genomes Elucidate Their Genetic Diversity and Vector Capacities.</title>
        <authorList>
            <consortium name="Tick Genome and Microbiome Consortium (TIGMIC)"/>
            <person name="Jia N."/>
            <person name="Wang J."/>
            <person name="Shi W."/>
            <person name="Du L."/>
            <person name="Sun Y."/>
            <person name="Zhan W."/>
            <person name="Jiang J.F."/>
            <person name="Wang Q."/>
            <person name="Zhang B."/>
            <person name="Ji P."/>
            <person name="Bell-Sakyi L."/>
            <person name="Cui X.M."/>
            <person name="Yuan T.T."/>
            <person name="Jiang B.G."/>
            <person name="Yang W.F."/>
            <person name="Lam T.T."/>
            <person name="Chang Q.C."/>
            <person name="Ding S.J."/>
            <person name="Wang X.J."/>
            <person name="Zhu J.G."/>
            <person name="Ruan X.D."/>
            <person name="Zhao L."/>
            <person name="Wei J.T."/>
            <person name="Ye R.Z."/>
            <person name="Que T.C."/>
            <person name="Du C.H."/>
            <person name="Zhou Y.H."/>
            <person name="Cheng J.X."/>
            <person name="Dai P.F."/>
            <person name="Guo W.B."/>
            <person name="Han X.H."/>
            <person name="Huang E.J."/>
            <person name="Li L.F."/>
            <person name="Wei W."/>
            <person name="Gao Y.C."/>
            <person name="Liu J.Z."/>
            <person name="Shao H.Z."/>
            <person name="Wang X."/>
            <person name="Wang C.C."/>
            <person name="Yang T.C."/>
            <person name="Huo Q.B."/>
            <person name="Li W."/>
            <person name="Chen H.Y."/>
            <person name="Chen S.E."/>
            <person name="Zhou L.G."/>
            <person name="Ni X.B."/>
            <person name="Tian J.H."/>
            <person name="Sheng Y."/>
            <person name="Liu T."/>
            <person name="Pan Y.S."/>
            <person name="Xia L.Y."/>
            <person name="Li J."/>
            <person name="Zhao F."/>
            <person name="Cao W.C."/>
        </authorList>
    </citation>
    <scope>NUCLEOTIDE SEQUENCE</scope>
    <source>
        <strain evidence="3">Rmic-2018</strain>
    </source>
</reference>
<keyword evidence="4" id="KW-1185">Reference proteome</keyword>
<dbReference type="InterPro" id="IPR039353">
    <property type="entry name" value="TF_Adf1"/>
</dbReference>
<dbReference type="InterPro" id="IPR006578">
    <property type="entry name" value="MADF-dom"/>
</dbReference>
<dbReference type="GO" id="GO:0005667">
    <property type="term" value="C:transcription regulator complex"/>
    <property type="evidence" value="ECO:0007669"/>
    <property type="project" value="TreeGrafter"/>
</dbReference>
<dbReference type="PROSITE" id="PS51029">
    <property type="entry name" value="MADF"/>
    <property type="match status" value="1"/>
</dbReference>
<protein>
    <recommendedName>
        <fullName evidence="2">MADF domain-containing protein</fullName>
    </recommendedName>
</protein>
<dbReference type="VEuPathDB" id="VectorBase:LOC119180291"/>
<feature type="domain" description="MADF" evidence="2">
    <location>
        <begin position="11"/>
        <end position="105"/>
    </location>
</feature>
<dbReference type="Pfam" id="PF10545">
    <property type="entry name" value="MADF_DNA_bdg"/>
    <property type="match status" value="1"/>
</dbReference>
<evidence type="ECO:0000313" key="3">
    <source>
        <dbReference type="EMBL" id="KAH8037958.1"/>
    </source>
</evidence>
<sequence length="400" mass="44892">MEVDWWQLQASVIAEVKKYPCLYNSNRISRWNARRRAPYWEAVAAAINVHNVTEADCRRIWRGLRDKYVREIRLGSTRNVDGTLLSARSQWPFLRRLDFLREHIRPKRLRRLTGTALQGEEADSIDNNESTSNDVLARGFVSHSHSFFIFASALCPLPRLHKNKKNDSMDEGEAGAPPSPAPISKPPKSGRRKSGLQRRGTDGSSTRGRRKRGRSTSGIASRSERGKAPLPASLTDWVQQCRRGRPPKGLRLLRRWKSPAEGSSSSDEENDGEEGVGKYEVDDEQRDSEDAKRERREAAIEVALYRFVTTVVSKVASSSTAVGEPLSVKRELRVDAGDGDTLFLLGLRGLMCNLDAQSKSQAQIDILKLLQDRIADAESRRPESCDEVDEQAKQTVTTAL</sequence>
<dbReference type="PANTHER" id="PTHR12243">
    <property type="entry name" value="MADF DOMAIN TRANSCRIPTION FACTOR"/>
    <property type="match status" value="1"/>
</dbReference>